<organism evidence="3 4">
    <name type="scientific">Sesamum alatum</name>
    <dbReference type="NCBI Taxonomy" id="300844"/>
    <lineage>
        <taxon>Eukaryota</taxon>
        <taxon>Viridiplantae</taxon>
        <taxon>Streptophyta</taxon>
        <taxon>Embryophyta</taxon>
        <taxon>Tracheophyta</taxon>
        <taxon>Spermatophyta</taxon>
        <taxon>Magnoliopsida</taxon>
        <taxon>eudicotyledons</taxon>
        <taxon>Gunneridae</taxon>
        <taxon>Pentapetalae</taxon>
        <taxon>asterids</taxon>
        <taxon>lamiids</taxon>
        <taxon>Lamiales</taxon>
        <taxon>Pedaliaceae</taxon>
        <taxon>Sesamum</taxon>
    </lineage>
</organism>
<reference evidence="3" key="1">
    <citation type="submission" date="2020-06" db="EMBL/GenBank/DDBJ databases">
        <authorList>
            <person name="Li T."/>
            <person name="Hu X."/>
            <person name="Zhang T."/>
            <person name="Song X."/>
            <person name="Zhang H."/>
            <person name="Dai N."/>
            <person name="Sheng W."/>
            <person name="Hou X."/>
            <person name="Wei L."/>
        </authorList>
    </citation>
    <scope>NUCLEOTIDE SEQUENCE</scope>
    <source>
        <strain evidence="3">3651</strain>
        <tissue evidence="3">Leaf</tissue>
    </source>
</reference>
<evidence type="ECO:0000259" key="2">
    <source>
        <dbReference type="Pfam" id="PF14111"/>
    </source>
</evidence>
<dbReference type="AlphaFoldDB" id="A0AAE1Y7Q8"/>
<reference evidence="3" key="2">
    <citation type="journal article" date="2024" name="Plant">
        <title>Genomic evolution and insights into agronomic trait innovations of Sesamum species.</title>
        <authorList>
            <person name="Miao H."/>
            <person name="Wang L."/>
            <person name="Qu L."/>
            <person name="Liu H."/>
            <person name="Sun Y."/>
            <person name="Le M."/>
            <person name="Wang Q."/>
            <person name="Wei S."/>
            <person name="Zheng Y."/>
            <person name="Lin W."/>
            <person name="Duan Y."/>
            <person name="Cao H."/>
            <person name="Xiong S."/>
            <person name="Wang X."/>
            <person name="Wei L."/>
            <person name="Li C."/>
            <person name="Ma Q."/>
            <person name="Ju M."/>
            <person name="Zhao R."/>
            <person name="Li G."/>
            <person name="Mu C."/>
            <person name="Tian Q."/>
            <person name="Mei H."/>
            <person name="Zhang T."/>
            <person name="Gao T."/>
            <person name="Zhang H."/>
        </authorList>
    </citation>
    <scope>NUCLEOTIDE SEQUENCE</scope>
    <source>
        <strain evidence="3">3651</strain>
    </source>
</reference>
<dbReference type="Proteomes" id="UP001293254">
    <property type="component" value="Unassembled WGS sequence"/>
</dbReference>
<dbReference type="EMBL" id="JACGWO010000006">
    <property type="protein sequence ID" value="KAK4425130.1"/>
    <property type="molecule type" value="Genomic_DNA"/>
</dbReference>
<feature type="domain" description="DUF4283" evidence="2">
    <location>
        <begin position="37"/>
        <end position="115"/>
    </location>
</feature>
<gene>
    <name evidence="3" type="ORF">Salat_1706900</name>
</gene>
<name>A0AAE1Y7Q8_9LAMI</name>
<accession>A0AAE1Y7Q8</accession>
<dbReference type="Pfam" id="PF14111">
    <property type="entry name" value="DUF4283"/>
    <property type="match status" value="1"/>
</dbReference>
<sequence length="226" mass="24608">MDSIDPINSLMDKTQLIVFSDDEEPQLNDHKSTTHYPIIARVLCDKPLNTNAIKITLAKAWGTTPDTQTNTIDQNTVAFLLNKEEDHIRILRASPWSFRGNLVVLKPWLPEEALAEVDLTRFQIWVQVSGLPLQTQKLVISSGVQSFAAGPKNGKQQNQPPPRDSTKPKNPNSGNSGPAKSTSETDCTPNLKTKAKNGSVESQPPNLPSDSSPAKSPSLPASLTPP</sequence>
<comment type="caution">
    <text evidence="3">The sequence shown here is derived from an EMBL/GenBank/DDBJ whole genome shotgun (WGS) entry which is preliminary data.</text>
</comment>
<evidence type="ECO:0000256" key="1">
    <source>
        <dbReference type="SAM" id="MobiDB-lite"/>
    </source>
</evidence>
<feature type="compositionally biased region" description="Low complexity" evidence="1">
    <location>
        <begin position="208"/>
        <end position="226"/>
    </location>
</feature>
<dbReference type="InterPro" id="IPR025558">
    <property type="entry name" value="DUF4283"/>
</dbReference>
<dbReference type="PANTHER" id="PTHR31286">
    <property type="entry name" value="GLYCINE-RICH CELL WALL STRUCTURAL PROTEIN 1.8-LIKE"/>
    <property type="match status" value="1"/>
</dbReference>
<keyword evidence="4" id="KW-1185">Reference proteome</keyword>
<feature type="region of interest" description="Disordered" evidence="1">
    <location>
        <begin position="147"/>
        <end position="226"/>
    </location>
</feature>
<evidence type="ECO:0000313" key="4">
    <source>
        <dbReference type="Proteomes" id="UP001293254"/>
    </source>
</evidence>
<protein>
    <recommendedName>
        <fullName evidence="2">DUF4283 domain-containing protein</fullName>
    </recommendedName>
</protein>
<proteinExistence type="predicted"/>
<dbReference type="PANTHER" id="PTHR31286:SF180">
    <property type="entry name" value="OS10G0362600 PROTEIN"/>
    <property type="match status" value="1"/>
</dbReference>
<dbReference type="InterPro" id="IPR040256">
    <property type="entry name" value="At4g02000-like"/>
</dbReference>
<feature type="compositionally biased region" description="Polar residues" evidence="1">
    <location>
        <begin position="168"/>
        <end position="191"/>
    </location>
</feature>
<evidence type="ECO:0000313" key="3">
    <source>
        <dbReference type="EMBL" id="KAK4425130.1"/>
    </source>
</evidence>